<evidence type="ECO:0000313" key="2">
    <source>
        <dbReference type="EMBL" id="OMO58705.1"/>
    </source>
</evidence>
<name>A0A1R3GKT9_9ROSI</name>
<keyword evidence="3" id="KW-1185">Reference proteome</keyword>
<gene>
    <name evidence="2" type="ORF">COLO4_34409</name>
</gene>
<sequence length="117" mass="13131">MVRRDQALYHLSYRARSHKTKKVAIPSLGNVPYHPKNKEKHAQSVIANSFPSTKTTSLSLQPRLVVHCITVKFSACQGLCERREFQPKMAYQIQAISAPAQSPSPSSNLKLLQAFLQ</sequence>
<feature type="region of interest" description="Disordered" evidence="1">
    <location>
        <begin position="24"/>
        <end position="43"/>
    </location>
</feature>
<organism evidence="2 3">
    <name type="scientific">Corchorus olitorius</name>
    <dbReference type="NCBI Taxonomy" id="93759"/>
    <lineage>
        <taxon>Eukaryota</taxon>
        <taxon>Viridiplantae</taxon>
        <taxon>Streptophyta</taxon>
        <taxon>Embryophyta</taxon>
        <taxon>Tracheophyta</taxon>
        <taxon>Spermatophyta</taxon>
        <taxon>Magnoliopsida</taxon>
        <taxon>eudicotyledons</taxon>
        <taxon>Gunneridae</taxon>
        <taxon>Pentapetalae</taxon>
        <taxon>rosids</taxon>
        <taxon>malvids</taxon>
        <taxon>Malvales</taxon>
        <taxon>Malvaceae</taxon>
        <taxon>Grewioideae</taxon>
        <taxon>Apeibeae</taxon>
        <taxon>Corchorus</taxon>
    </lineage>
</organism>
<dbReference type="Proteomes" id="UP000187203">
    <property type="component" value="Unassembled WGS sequence"/>
</dbReference>
<proteinExistence type="predicted"/>
<dbReference type="AlphaFoldDB" id="A0A1R3GKT9"/>
<comment type="caution">
    <text evidence="2">The sequence shown here is derived from an EMBL/GenBank/DDBJ whole genome shotgun (WGS) entry which is preliminary data.</text>
</comment>
<evidence type="ECO:0000313" key="3">
    <source>
        <dbReference type="Proteomes" id="UP000187203"/>
    </source>
</evidence>
<evidence type="ECO:0000256" key="1">
    <source>
        <dbReference type="SAM" id="MobiDB-lite"/>
    </source>
</evidence>
<reference evidence="3" key="1">
    <citation type="submission" date="2013-09" db="EMBL/GenBank/DDBJ databases">
        <title>Corchorus olitorius genome sequencing.</title>
        <authorList>
            <person name="Alam M."/>
            <person name="Haque M.S."/>
            <person name="Islam M.S."/>
            <person name="Emdad E.M."/>
            <person name="Islam M.M."/>
            <person name="Ahmed B."/>
            <person name="Halim A."/>
            <person name="Hossen Q.M.M."/>
            <person name="Hossain M.Z."/>
            <person name="Ahmed R."/>
            <person name="Khan M.M."/>
            <person name="Islam R."/>
            <person name="Rashid M.M."/>
            <person name="Khan S.A."/>
            <person name="Rahman M.S."/>
            <person name="Alam M."/>
            <person name="Yahiya A.S."/>
            <person name="Khan M.S."/>
            <person name="Azam M.S."/>
            <person name="Haque T."/>
            <person name="Lashkar M.Z.H."/>
            <person name="Akhand A.I."/>
            <person name="Morshed G."/>
            <person name="Roy S."/>
            <person name="Uddin K.S."/>
            <person name="Rabeya T."/>
            <person name="Hossain A.S."/>
            <person name="Chowdhury A."/>
            <person name="Snigdha A.R."/>
            <person name="Mortoza M.S."/>
            <person name="Matin S.A."/>
            <person name="Hoque S.M.E."/>
            <person name="Islam M.K."/>
            <person name="Roy D.K."/>
            <person name="Haider R."/>
            <person name="Moosa M.M."/>
            <person name="Elias S.M."/>
            <person name="Hasan A.M."/>
            <person name="Jahan S."/>
            <person name="Shafiuddin M."/>
            <person name="Mahmood N."/>
            <person name="Shommy N.S."/>
        </authorList>
    </citation>
    <scope>NUCLEOTIDE SEQUENCE [LARGE SCALE GENOMIC DNA]</scope>
    <source>
        <strain evidence="3">cv. O-4</strain>
    </source>
</reference>
<protein>
    <submittedName>
        <fullName evidence="2">Uncharacterized protein</fullName>
    </submittedName>
</protein>
<dbReference type="OrthoDB" id="10614009at2759"/>
<accession>A0A1R3GKT9</accession>
<dbReference type="EMBL" id="AWUE01022390">
    <property type="protein sequence ID" value="OMO58705.1"/>
    <property type="molecule type" value="Genomic_DNA"/>
</dbReference>